<protein>
    <recommendedName>
        <fullName evidence="3">AbrB family transcriptional regulator</fullName>
    </recommendedName>
</protein>
<sequence>MLEVTLSEQHQVAIPEEILTTLNFKVGQKFDVVVKGNLISLVPKPSIAAFRGIMKGANTEDVRDRNDRV</sequence>
<dbReference type="SUPFAM" id="SSF89447">
    <property type="entry name" value="AbrB/MazE/MraZ-like"/>
    <property type="match status" value="1"/>
</dbReference>
<evidence type="ECO:0008006" key="3">
    <source>
        <dbReference type="Google" id="ProtNLM"/>
    </source>
</evidence>
<dbReference type="Gene3D" id="2.10.260.10">
    <property type="match status" value="1"/>
</dbReference>
<comment type="caution">
    <text evidence="1">The sequence shown here is derived from an EMBL/GenBank/DDBJ whole genome shotgun (WGS) entry which is preliminary data.</text>
</comment>
<name>A0A177N5J8_9GAMM</name>
<proteinExistence type="predicted"/>
<dbReference type="AlphaFoldDB" id="A0A177N5J8"/>
<keyword evidence="2" id="KW-1185">Reference proteome</keyword>
<accession>A0A177N5J8</accession>
<gene>
    <name evidence="1" type="ORF">A1359_12890</name>
</gene>
<dbReference type="OrthoDB" id="9811597at2"/>
<evidence type="ECO:0000313" key="1">
    <source>
        <dbReference type="EMBL" id="OAI13125.1"/>
    </source>
</evidence>
<dbReference type="EMBL" id="LUUI01000123">
    <property type="protein sequence ID" value="OAI13125.1"/>
    <property type="molecule type" value="Genomic_DNA"/>
</dbReference>
<evidence type="ECO:0000313" key="2">
    <source>
        <dbReference type="Proteomes" id="UP000078476"/>
    </source>
</evidence>
<dbReference type="Proteomes" id="UP000078476">
    <property type="component" value="Unassembled WGS sequence"/>
</dbReference>
<reference evidence="1 2" key="1">
    <citation type="submission" date="2016-03" db="EMBL/GenBank/DDBJ databases">
        <authorList>
            <person name="Ploux O."/>
        </authorList>
    </citation>
    <scope>NUCLEOTIDE SEQUENCE [LARGE SCALE GENOMIC DNA]</scope>
    <source>
        <strain evidence="1 2">R-45370</strain>
    </source>
</reference>
<organism evidence="1 2">
    <name type="scientific">Methylomonas lenta</name>
    <dbReference type="NCBI Taxonomy" id="980561"/>
    <lineage>
        <taxon>Bacteria</taxon>
        <taxon>Pseudomonadati</taxon>
        <taxon>Pseudomonadota</taxon>
        <taxon>Gammaproteobacteria</taxon>
        <taxon>Methylococcales</taxon>
        <taxon>Methylococcaceae</taxon>
        <taxon>Methylomonas</taxon>
    </lineage>
</organism>
<dbReference type="RefSeq" id="WP_066984657.1">
    <property type="nucleotide sequence ID" value="NZ_LUUI01000123.1"/>
</dbReference>
<dbReference type="STRING" id="980561.A1359_12890"/>
<dbReference type="InterPro" id="IPR037914">
    <property type="entry name" value="SpoVT-AbrB_sf"/>
</dbReference>